<protein>
    <recommendedName>
        <fullName evidence="1">Condensation domain-containing protein</fullName>
    </recommendedName>
</protein>
<dbReference type="EMBL" id="RAWG01000802">
    <property type="protein sequence ID" value="RKH22051.1"/>
    <property type="molecule type" value="Genomic_DNA"/>
</dbReference>
<dbReference type="SUPFAM" id="SSF52777">
    <property type="entry name" value="CoA-dependent acyltransferases"/>
    <property type="match status" value="1"/>
</dbReference>
<dbReference type="PANTHER" id="PTHR45398:SF1">
    <property type="entry name" value="ENZYME, PUTATIVE (JCVI)-RELATED"/>
    <property type="match status" value="1"/>
</dbReference>
<organism evidence="2 3">
    <name type="scientific">Corallococcus sicarius</name>
    <dbReference type="NCBI Taxonomy" id="2316726"/>
    <lineage>
        <taxon>Bacteria</taxon>
        <taxon>Pseudomonadati</taxon>
        <taxon>Myxococcota</taxon>
        <taxon>Myxococcia</taxon>
        <taxon>Myxococcales</taxon>
        <taxon>Cystobacterineae</taxon>
        <taxon>Myxococcaceae</taxon>
        <taxon>Corallococcus</taxon>
    </lineage>
</organism>
<dbReference type="RefSeq" id="WP_147444048.1">
    <property type="nucleotide sequence ID" value="NZ_RAWG01000802.1"/>
</dbReference>
<proteinExistence type="predicted"/>
<feature type="non-terminal residue" evidence="2">
    <location>
        <position position="1"/>
    </location>
</feature>
<dbReference type="AlphaFoldDB" id="A0A3A8LZD8"/>
<reference evidence="3" key="1">
    <citation type="submission" date="2018-09" db="EMBL/GenBank/DDBJ databases">
        <authorList>
            <person name="Livingstone P.G."/>
            <person name="Whitworth D.E."/>
        </authorList>
    </citation>
    <scope>NUCLEOTIDE SEQUENCE [LARGE SCALE GENOMIC DNA]</scope>
    <source>
        <strain evidence="3">CA040B</strain>
    </source>
</reference>
<dbReference type="Gene3D" id="3.30.559.30">
    <property type="entry name" value="Nonribosomal peptide synthetase, condensation domain"/>
    <property type="match status" value="1"/>
</dbReference>
<dbReference type="Proteomes" id="UP000273405">
    <property type="component" value="Unassembled WGS sequence"/>
</dbReference>
<feature type="non-terminal residue" evidence="2">
    <location>
        <position position="80"/>
    </location>
</feature>
<dbReference type="PANTHER" id="PTHR45398">
    <property type="match status" value="1"/>
</dbReference>
<evidence type="ECO:0000313" key="3">
    <source>
        <dbReference type="Proteomes" id="UP000273405"/>
    </source>
</evidence>
<sequence length="80" mass="9028">PIAGRTRAETEGLIGFFVNTLVLRAKVEDGQSFRALLRQVRGTVLEAYEHQDVPFEKLVEVLHPTRSLSHTPLFQTLLTL</sequence>
<evidence type="ECO:0000313" key="2">
    <source>
        <dbReference type="EMBL" id="RKH22051.1"/>
    </source>
</evidence>
<evidence type="ECO:0000259" key="1">
    <source>
        <dbReference type="Pfam" id="PF00668"/>
    </source>
</evidence>
<comment type="caution">
    <text evidence="2">The sequence shown here is derived from an EMBL/GenBank/DDBJ whole genome shotgun (WGS) entry which is preliminary data.</text>
</comment>
<gene>
    <name evidence="2" type="ORF">D7X12_42210</name>
</gene>
<dbReference type="InterPro" id="IPR001242">
    <property type="entry name" value="Condensation_dom"/>
</dbReference>
<dbReference type="Pfam" id="PF00668">
    <property type="entry name" value="Condensation"/>
    <property type="match status" value="1"/>
</dbReference>
<keyword evidence="3" id="KW-1185">Reference proteome</keyword>
<accession>A0A3A8LZD8</accession>
<dbReference type="GO" id="GO:0003824">
    <property type="term" value="F:catalytic activity"/>
    <property type="evidence" value="ECO:0007669"/>
    <property type="project" value="InterPro"/>
</dbReference>
<dbReference type="OrthoDB" id="9757559at2"/>
<name>A0A3A8LZD8_9BACT</name>
<feature type="domain" description="Condensation" evidence="1">
    <location>
        <begin position="1"/>
        <end position="79"/>
    </location>
</feature>